<keyword evidence="2" id="KW-0614">Plasmid</keyword>
<dbReference type="AlphaFoldDB" id="A8ZPR6"/>
<dbReference type="OrthoDB" id="527246at2"/>
<dbReference type="SUPFAM" id="SSF51126">
    <property type="entry name" value="Pectin lyase-like"/>
    <property type="match status" value="2"/>
</dbReference>
<organism evidence="2 3">
    <name type="scientific">Acaryochloris marina (strain MBIC 11017)</name>
    <dbReference type="NCBI Taxonomy" id="329726"/>
    <lineage>
        <taxon>Bacteria</taxon>
        <taxon>Bacillati</taxon>
        <taxon>Cyanobacteriota</taxon>
        <taxon>Cyanophyceae</taxon>
        <taxon>Acaryochloridales</taxon>
        <taxon>Acaryochloridaceae</taxon>
        <taxon>Acaryochloris</taxon>
    </lineage>
</organism>
<evidence type="ECO:0000259" key="1">
    <source>
        <dbReference type="SMART" id="SM00912"/>
    </source>
</evidence>
<dbReference type="RefSeq" id="WP_012168186.1">
    <property type="nucleotide sequence ID" value="NC_009931.1"/>
</dbReference>
<dbReference type="NCBIfam" id="TIGR01901">
    <property type="entry name" value="adhes_NPXG"/>
    <property type="match status" value="1"/>
</dbReference>
<protein>
    <submittedName>
        <fullName evidence="2">Haemagglutination activity domain protein</fullName>
    </submittedName>
</protein>
<dbReference type="Pfam" id="PF05860">
    <property type="entry name" value="TPS"/>
    <property type="match status" value="1"/>
</dbReference>
<keyword evidence="3" id="KW-1185">Reference proteome</keyword>
<reference evidence="2 3" key="1">
    <citation type="journal article" date="2008" name="Proc. Natl. Acad. Sci. U.S.A.">
        <title>Niche adaptation and genome expansion in the chlorophyll d-producing cyanobacterium Acaryochloris marina.</title>
        <authorList>
            <person name="Swingley W.D."/>
            <person name="Chen M."/>
            <person name="Cheung P.C."/>
            <person name="Conrad A.L."/>
            <person name="Dejesa L.C."/>
            <person name="Hao J."/>
            <person name="Honchak B.M."/>
            <person name="Karbach L.E."/>
            <person name="Kurdoglu A."/>
            <person name="Lahiri S."/>
            <person name="Mastrian S.D."/>
            <person name="Miyashita H."/>
            <person name="Page L."/>
            <person name="Ramakrishna P."/>
            <person name="Satoh S."/>
            <person name="Sattley W.M."/>
            <person name="Shimada Y."/>
            <person name="Taylor H.L."/>
            <person name="Tomo T."/>
            <person name="Tsuchiya T."/>
            <person name="Wang Z.T."/>
            <person name="Raymond J."/>
            <person name="Mimuro M."/>
            <person name="Blankenship R.E."/>
            <person name="Touchman J.W."/>
        </authorList>
    </citation>
    <scope>NUCLEOTIDE SEQUENCE [LARGE SCALE GENOMIC DNA]</scope>
    <source>
        <strain evidence="3">MBIC 11017</strain>
        <plasmid evidence="3">Plasmid pREB6</plasmid>
    </source>
</reference>
<evidence type="ECO:0000313" key="3">
    <source>
        <dbReference type="Proteomes" id="UP000000268"/>
    </source>
</evidence>
<evidence type="ECO:0000313" key="2">
    <source>
        <dbReference type="EMBL" id="ABW33061.1"/>
    </source>
</evidence>
<gene>
    <name evidence="2" type="ordered locus">AM1_F0123</name>
</gene>
<dbReference type="InterPro" id="IPR012334">
    <property type="entry name" value="Pectin_lyas_fold"/>
</dbReference>
<sequence length="843" mass="88080">MNYRSLLEKPFLALGFLLLSANHVNPQILPDTTLGPESSISMPNQLINGIPSIRLTGGATRGSNLFHSFLEFSINNGQAVYFDNPLSVKTILSRITGNKVSLINGVLGSTSNADLFFVNPNGIIFGRNAVLDINGSFFGSTANHLRFMDDSIFSANQTHQAPLLTNSLPKSLEFEGGNGPIQVIGEGNRLTDFTILPIFNPFDRPLGLALRPQNTFALIGGEIQSQGGVIRSSSGRIELSSITKGKVLLNQLNSDWTFEYSEVDSFGDIALNQRSLIDTSGLVGGPINLQAKNILLNDGSTVLIQNLGNLPSSDITVNATDTVTVSGVSNDPRFTLPEIALIAGDELNVKIPSTFLTEALGLGTSGNIKIFSPTILVNGGGQILARTNGPGTAGDITITSPESVQIDGFAPNLPVVFSNISTATFNRGNAGNLAIFTNQLLVTNGANVGSSTFGLGNGGDVLINAKDITLKGIVPVLFIPSAISSATFSFGSAGTLTLNTSTLTLLDGGRLGTSTVSSGNAGKVTINASQLIKVSGTVPGSINPSLIDSSANIVDPALREQLGLPGAPLPNIPSGTAGDVTIRTKTLLVNNGGLISVRNDGTGDAGTLRIFADSIKLENRGNIAASTAVGNGGNLVFQIQDLLFLNQSSNITTSAQKFGIGGNIDINSGVIALSNNSVISGNAEQASGGNIRIETQGIFVSSDSKITASSQLGPQFSGNIEINTPNIDFTKATLDLAVRPEVEEVAISCNIDPGEVASEFTRPGSGGVASNAEKTGELRVVKNRNNNLQTQEYYLDPETGEPKVYPKVVGWKRNPNGTIAMTSDPTEAVQTQAFCSRTAHNNL</sequence>
<feature type="domain" description="Filamentous haemagglutinin FhaB/tRNA nuclease CdiA-like TPS" evidence="1">
    <location>
        <begin position="41"/>
        <end position="148"/>
    </location>
</feature>
<name>A8ZPR6_ACAM1</name>
<dbReference type="HOGENOM" id="CLU_001325_0_0_3"/>
<dbReference type="SMART" id="SM00912">
    <property type="entry name" value="Haemagg_act"/>
    <property type="match status" value="1"/>
</dbReference>
<proteinExistence type="predicted"/>
<dbReference type="InterPro" id="IPR008638">
    <property type="entry name" value="FhaB/CdiA-like_TPS"/>
</dbReference>
<accession>A8ZPR6</accession>
<dbReference type="KEGG" id="amr:AM1_F0123"/>
<dbReference type="Proteomes" id="UP000000268">
    <property type="component" value="Plasmid pREB6"/>
</dbReference>
<dbReference type="Gene3D" id="2.160.20.10">
    <property type="entry name" value="Single-stranded right-handed beta-helix, Pectin lyase-like"/>
    <property type="match status" value="2"/>
</dbReference>
<dbReference type="EMBL" id="CP000843">
    <property type="protein sequence ID" value="ABW33061.1"/>
    <property type="molecule type" value="Genomic_DNA"/>
</dbReference>
<dbReference type="InterPro" id="IPR011050">
    <property type="entry name" value="Pectin_lyase_fold/virulence"/>
</dbReference>
<geneLocation type="plasmid" evidence="2 3">
    <name>pREB6</name>
</geneLocation>